<dbReference type="OrthoDB" id="5428863at2759"/>
<sequence length="181" mass="20669">MSASINALYQASQIRFYHGEPDVSKSTKTTEYSTVIEFETCRLFATSRMVTFHHYPNEFLKSISSPFLLDQEGRIVGYLDLYNSSEAPLQPTRVELISIGSMVAKGKEKNILHVSSYLHRFCPSYCAGGFGCQVPEDFEFGFHNVLWIEWEDGIAYRKALGAVWADYWETARKEEIEVKLG</sequence>
<proteinExistence type="predicted"/>
<dbReference type="Proteomes" id="UP001140510">
    <property type="component" value="Unassembled WGS sequence"/>
</dbReference>
<protein>
    <submittedName>
        <fullName evidence="1">Uncharacterized protein</fullName>
    </submittedName>
</protein>
<dbReference type="EMBL" id="JAPEVA010000016">
    <property type="protein sequence ID" value="KAJ4408381.1"/>
    <property type="molecule type" value="Genomic_DNA"/>
</dbReference>
<accession>A0A9W8ZIW4</accession>
<keyword evidence="2" id="KW-1185">Reference proteome</keyword>
<name>A0A9W8ZIW4_9PLEO</name>
<dbReference type="AlphaFoldDB" id="A0A9W8ZIW4"/>
<evidence type="ECO:0000313" key="1">
    <source>
        <dbReference type="EMBL" id="KAJ4408381.1"/>
    </source>
</evidence>
<reference evidence="1" key="1">
    <citation type="submission" date="2022-10" db="EMBL/GenBank/DDBJ databases">
        <title>Tapping the CABI collections for fungal endophytes: first genome assemblies for Collariella, Neodidymelliopsis, Ascochyta clinopodiicola, Didymella pomorum, Didymosphaeria variabile, Neocosmospora piperis and Neocucurbitaria cava.</title>
        <authorList>
            <person name="Hill R."/>
        </authorList>
    </citation>
    <scope>NUCLEOTIDE SEQUENCE</scope>
    <source>
        <strain evidence="1">IMI 355091</strain>
    </source>
</reference>
<evidence type="ECO:0000313" key="2">
    <source>
        <dbReference type="Proteomes" id="UP001140510"/>
    </source>
</evidence>
<organism evidence="1 2">
    <name type="scientific">Didymella pomorum</name>
    <dbReference type="NCBI Taxonomy" id="749634"/>
    <lineage>
        <taxon>Eukaryota</taxon>
        <taxon>Fungi</taxon>
        <taxon>Dikarya</taxon>
        <taxon>Ascomycota</taxon>
        <taxon>Pezizomycotina</taxon>
        <taxon>Dothideomycetes</taxon>
        <taxon>Pleosporomycetidae</taxon>
        <taxon>Pleosporales</taxon>
        <taxon>Pleosporineae</taxon>
        <taxon>Didymellaceae</taxon>
        <taxon>Didymella</taxon>
    </lineage>
</organism>
<comment type="caution">
    <text evidence="1">The sequence shown here is derived from an EMBL/GenBank/DDBJ whole genome shotgun (WGS) entry which is preliminary data.</text>
</comment>
<gene>
    <name evidence="1" type="ORF">N0V91_003385</name>
</gene>